<keyword evidence="1" id="KW-0812">Transmembrane</keyword>
<evidence type="ECO:0000313" key="2">
    <source>
        <dbReference type="EMBL" id="MDP1519884.1"/>
    </source>
</evidence>
<evidence type="ECO:0000313" key="3">
    <source>
        <dbReference type="Proteomes" id="UP001178354"/>
    </source>
</evidence>
<sequence length="89" mass="10096">MTQSDELRKQVERQVRRMKKAERERPTLLGQTVYIGTLGLLLVLPVVAGAYLGQWLDSLASEYSSRWTVSLILVGVMIGAINVYLFIRE</sequence>
<protein>
    <submittedName>
        <fullName evidence="2">AtpZ/AtpI family protein</fullName>
    </submittedName>
</protein>
<feature type="transmembrane region" description="Helical" evidence="1">
    <location>
        <begin position="26"/>
        <end position="47"/>
    </location>
</feature>
<evidence type="ECO:0000256" key="1">
    <source>
        <dbReference type="SAM" id="Phobius"/>
    </source>
</evidence>
<reference evidence="2" key="2">
    <citation type="submission" date="2023-08" db="EMBL/GenBank/DDBJ databases">
        <authorList>
            <person name="Luo J."/>
        </authorList>
    </citation>
    <scope>NUCLEOTIDE SEQUENCE</scope>
    <source>
        <strain evidence="2">DSM 25064</strain>
    </source>
</reference>
<accession>A0AAW8B0N2</accession>
<comment type="caution">
    <text evidence="2">The sequence shown here is derived from an EMBL/GenBank/DDBJ whole genome shotgun (WGS) entry which is preliminary data.</text>
</comment>
<name>A0AAW8B0N2_9GAMM</name>
<gene>
    <name evidence="2" type="ORF">Q8A57_02780</name>
</gene>
<dbReference type="InterPro" id="IPR032820">
    <property type="entry name" value="ATPase_put"/>
</dbReference>
<keyword evidence="1" id="KW-1133">Transmembrane helix</keyword>
<feature type="transmembrane region" description="Helical" evidence="1">
    <location>
        <begin position="67"/>
        <end position="87"/>
    </location>
</feature>
<dbReference type="EMBL" id="JAUUUU010000001">
    <property type="protein sequence ID" value="MDP1519884.1"/>
    <property type="molecule type" value="Genomic_DNA"/>
</dbReference>
<dbReference type="Proteomes" id="UP001178354">
    <property type="component" value="Unassembled WGS sequence"/>
</dbReference>
<dbReference type="Pfam" id="PF09527">
    <property type="entry name" value="ATPase_gene1"/>
    <property type="match status" value="1"/>
</dbReference>
<keyword evidence="3" id="KW-1185">Reference proteome</keyword>
<proteinExistence type="predicted"/>
<organism evidence="2 3">
    <name type="scientific">Porticoccus litoralis</name>
    <dbReference type="NCBI Taxonomy" id="434086"/>
    <lineage>
        <taxon>Bacteria</taxon>
        <taxon>Pseudomonadati</taxon>
        <taxon>Pseudomonadota</taxon>
        <taxon>Gammaproteobacteria</taxon>
        <taxon>Cellvibrionales</taxon>
        <taxon>Porticoccaceae</taxon>
        <taxon>Porticoccus</taxon>
    </lineage>
</organism>
<reference evidence="2" key="1">
    <citation type="journal article" date="2010" name="Int. J. Syst. Evol. Microbiol.">
        <title>Porticoccus litoralis gen. nov., sp. nov., a gammaproteobacterium isolated from the Yellow Sea.</title>
        <authorList>
            <person name="Oh H.M."/>
            <person name="Kim H."/>
            <person name="Kim K.M."/>
            <person name="Min G.S."/>
            <person name="Cho J.C."/>
        </authorList>
    </citation>
    <scope>NUCLEOTIDE SEQUENCE</scope>
    <source>
        <strain evidence="2">DSM 25064</strain>
    </source>
</reference>
<dbReference type="AlphaFoldDB" id="A0AAW8B0N2"/>
<dbReference type="RefSeq" id="WP_305169395.1">
    <property type="nucleotide sequence ID" value="NZ_JAUUUU010000001.1"/>
</dbReference>
<keyword evidence="1" id="KW-0472">Membrane</keyword>